<protein>
    <submittedName>
        <fullName evidence="1">Uncharacterized protein</fullName>
    </submittedName>
</protein>
<evidence type="ECO:0000313" key="1">
    <source>
        <dbReference type="EMBL" id="CAK7222713.1"/>
    </source>
</evidence>
<dbReference type="Proteomes" id="UP001642406">
    <property type="component" value="Unassembled WGS sequence"/>
</dbReference>
<accession>A0ABP0BSX2</accession>
<organism evidence="1 2">
    <name type="scientific">Sporothrix bragantina</name>
    <dbReference type="NCBI Taxonomy" id="671064"/>
    <lineage>
        <taxon>Eukaryota</taxon>
        <taxon>Fungi</taxon>
        <taxon>Dikarya</taxon>
        <taxon>Ascomycota</taxon>
        <taxon>Pezizomycotina</taxon>
        <taxon>Sordariomycetes</taxon>
        <taxon>Sordariomycetidae</taxon>
        <taxon>Ophiostomatales</taxon>
        <taxon>Ophiostomataceae</taxon>
        <taxon>Sporothrix</taxon>
    </lineage>
</organism>
<proteinExistence type="predicted"/>
<name>A0ABP0BSX2_9PEZI</name>
<reference evidence="1 2" key="1">
    <citation type="submission" date="2024-01" db="EMBL/GenBank/DDBJ databases">
        <authorList>
            <person name="Allen C."/>
            <person name="Tagirdzhanova G."/>
        </authorList>
    </citation>
    <scope>NUCLEOTIDE SEQUENCE [LARGE SCALE GENOMIC DNA]</scope>
</reference>
<sequence length="313" mass="33377">MAVVAFGPDESWFVESPSQWKWGTLPERCLNFFRSTQPSGVAHVHNLILGANGSFLMTWRGKDGSNYQFHAGLPAHLAAWLDKKDHKGRLVHNIAGIRLALGPNNASYFVTDGKAYQWLNLPPGLKSALDGLSKPGGGFTYAPRIVALGARGNYMMITAGNGGSWSVAAYPELDTFLDEKKAQHGSLAGLFSNVATVTLDACDGRNFVLTCFNGDYFGYVPDELDNAVWPVLDTLPKSVGRQQARASKMSTLNSALKLANTVLRVESKMVAASGGGGGGGGGVDFSGANDAFTASLQNQTWSSVDNAANWNVQ</sequence>
<gene>
    <name evidence="1" type="ORF">SBRCBS47491_004953</name>
</gene>
<comment type="caution">
    <text evidence="1">The sequence shown here is derived from an EMBL/GenBank/DDBJ whole genome shotgun (WGS) entry which is preliminary data.</text>
</comment>
<evidence type="ECO:0000313" key="2">
    <source>
        <dbReference type="Proteomes" id="UP001642406"/>
    </source>
</evidence>
<keyword evidence="2" id="KW-1185">Reference proteome</keyword>
<dbReference type="EMBL" id="CAWUHC010000040">
    <property type="protein sequence ID" value="CAK7222713.1"/>
    <property type="molecule type" value="Genomic_DNA"/>
</dbReference>